<sequence>MPRVAMDQCMYTFGKKGSQVGRLSPRSPYDDAPSCRDTSHEARTTALRQAGSTPSKSGLSDSNDCKRTRYFHYSQLMLARLPCMCRRPCPAREDAVVDTSA</sequence>
<name>A0A0D0CEX5_9AGAM</name>
<dbReference type="EMBL" id="KN829256">
    <property type="protein sequence ID" value="KIK73993.1"/>
    <property type="molecule type" value="Genomic_DNA"/>
</dbReference>
<evidence type="ECO:0000256" key="1">
    <source>
        <dbReference type="SAM" id="MobiDB-lite"/>
    </source>
</evidence>
<dbReference type="AlphaFoldDB" id="A0A0D0CEX5"/>
<reference evidence="2 3" key="1">
    <citation type="submission" date="2014-04" db="EMBL/GenBank/DDBJ databases">
        <authorList>
            <consortium name="DOE Joint Genome Institute"/>
            <person name="Kuo A."/>
            <person name="Kohler A."/>
            <person name="Jargeat P."/>
            <person name="Nagy L.G."/>
            <person name="Floudas D."/>
            <person name="Copeland A."/>
            <person name="Barry K.W."/>
            <person name="Cichocki N."/>
            <person name="Veneault-Fourrey C."/>
            <person name="LaButti K."/>
            <person name="Lindquist E.A."/>
            <person name="Lipzen A."/>
            <person name="Lundell T."/>
            <person name="Morin E."/>
            <person name="Murat C."/>
            <person name="Sun H."/>
            <person name="Tunlid A."/>
            <person name="Henrissat B."/>
            <person name="Grigoriev I.V."/>
            <person name="Hibbett D.S."/>
            <person name="Martin F."/>
            <person name="Nordberg H.P."/>
            <person name="Cantor M.N."/>
            <person name="Hua S.X."/>
        </authorList>
    </citation>
    <scope>NUCLEOTIDE SEQUENCE [LARGE SCALE GENOMIC DNA]</scope>
    <source>
        <strain evidence="2 3">Ve08.2h10</strain>
    </source>
</reference>
<keyword evidence="3" id="KW-1185">Reference proteome</keyword>
<gene>
    <name evidence="2" type="ORF">PAXRUDRAFT_566884</name>
</gene>
<feature type="compositionally biased region" description="Polar residues" evidence="1">
    <location>
        <begin position="46"/>
        <end position="62"/>
    </location>
</feature>
<feature type="region of interest" description="Disordered" evidence="1">
    <location>
        <begin position="17"/>
        <end position="65"/>
    </location>
</feature>
<evidence type="ECO:0000313" key="3">
    <source>
        <dbReference type="Proteomes" id="UP000054538"/>
    </source>
</evidence>
<proteinExistence type="predicted"/>
<evidence type="ECO:0000313" key="2">
    <source>
        <dbReference type="EMBL" id="KIK73993.1"/>
    </source>
</evidence>
<protein>
    <submittedName>
        <fullName evidence="2">Uncharacterized protein</fullName>
    </submittedName>
</protein>
<dbReference type="HOGENOM" id="CLU_2292576_0_0_1"/>
<organism evidence="2 3">
    <name type="scientific">Paxillus rubicundulus Ve08.2h10</name>
    <dbReference type="NCBI Taxonomy" id="930991"/>
    <lineage>
        <taxon>Eukaryota</taxon>
        <taxon>Fungi</taxon>
        <taxon>Dikarya</taxon>
        <taxon>Basidiomycota</taxon>
        <taxon>Agaricomycotina</taxon>
        <taxon>Agaricomycetes</taxon>
        <taxon>Agaricomycetidae</taxon>
        <taxon>Boletales</taxon>
        <taxon>Paxilineae</taxon>
        <taxon>Paxillaceae</taxon>
        <taxon>Paxillus</taxon>
    </lineage>
</organism>
<accession>A0A0D0CEX5</accession>
<feature type="compositionally biased region" description="Basic and acidic residues" evidence="1">
    <location>
        <begin position="33"/>
        <end position="43"/>
    </location>
</feature>
<reference evidence="3" key="2">
    <citation type="submission" date="2015-01" db="EMBL/GenBank/DDBJ databases">
        <title>Evolutionary Origins and Diversification of the Mycorrhizal Mutualists.</title>
        <authorList>
            <consortium name="DOE Joint Genome Institute"/>
            <consortium name="Mycorrhizal Genomics Consortium"/>
            <person name="Kohler A."/>
            <person name="Kuo A."/>
            <person name="Nagy L.G."/>
            <person name="Floudas D."/>
            <person name="Copeland A."/>
            <person name="Barry K.W."/>
            <person name="Cichocki N."/>
            <person name="Veneault-Fourrey C."/>
            <person name="LaButti K."/>
            <person name="Lindquist E.A."/>
            <person name="Lipzen A."/>
            <person name="Lundell T."/>
            <person name="Morin E."/>
            <person name="Murat C."/>
            <person name="Riley R."/>
            <person name="Ohm R."/>
            <person name="Sun H."/>
            <person name="Tunlid A."/>
            <person name="Henrissat B."/>
            <person name="Grigoriev I.V."/>
            <person name="Hibbett D.S."/>
            <person name="Martin F."/>
        </authorList>
    </citation>
    <scope>NUCLEOTIDE SEQUENCE [LARGE SCALE GENOMIC DNA]</scope>
    <source>
        <strain evidence="3">Ve08.2h10</strain>
    </source>
</reference>
<dbReference type="InParanoid" id="A0A0D0CEX5"/>
<dbReference type="Proteomes" id="UP000054538">
    <property type="component" value="Unassembled WGS sequence"/>
</dbReference>